<dbReference type="AlphaFoldDB" id="A8M932"/>
<protein>
    <submittedName>
        <fullName evidence="2">dTDP-4-dehydrorhamnose reductase</fullName>
    </submittedName>
</protein>
<dbReference type="InterPro" id="IPR029903">
    <property type="entry name" value="RmlD-like-bd"/>
</dbReference>
<dbReference type="KEGG" id="cma:Cmaq_1426"/>
<feature type="domain" description="RmlD-like substrate binding" evidence="1">
    <location>
        <begin position="3"/>
        <end position="279"/>
    </location>
</feature>
<dbReference type="Gene3D" id="3.40.50.720">
    <property type="entry name" value="NAD(P)-binding Rossmann-like Domain"/>
    <property type="match status" value="1"/>
</dbReference>
<keyword evidence="3" id="KW-1185">Reference proteome</keyword>
<evidence type="ECO:0000313" key="3">
    <source>
        <dbReference type="Proteomes" id="UP000001137"/>
    </source>
</evidence>
<dbReference type="STRING" id="397948.Cmaq_1426"/>
<dbReference type="HOGENOM" id="CLU_045518_2_1_2"/>
<dbReference type="GeneID" id="5709322"/>
<sequence length="288" mass="32028">MIILVTGVSSSPGYKTAVKLAGIHEVIGVYNEHPVNVPNATVVKADLTKDASRLINEYKPNVVIHTAAVGNVDQCEDQPDLCYRVNVETSRILLREAYRVGSAIYYLSTDYVFDGERGLYNEDDAPRPINYYGLSKLLAEEITRALGGSIIRVAWVYGTGPGRVNFGRTVVEKLSRGEVVNAIIDQWSSPTLNTIIGEAMLRLVESRFTGVLHVTGPRMSRFDFAKAIARYFKFNEDLVKPIRLSDVNYKARRPRDSSLSNKRALGILNIPLNDIDYALSIFKSELGI</sequence>
<dbReference type="CDD" id="cd05254">
    <property type="entry name" value="dTDP_HR_like_SDR_e"/>
    <property type="match status" value="1"/>
</dbReference>
<dbReference type="PANTHER" id="PTHR10491:SF4">
    <property type="entry name" value="METHIONINE ADENOSYLTRANSFERASE 2 SUBUNIT BETA"/>
    <property type="match status" value="1"/>
</dbReference>
<dbReference type="eggNOG" id="arCOG01367">
    <property type="taxonomic scope" value="Archaea"/>
</dbReference>
<dbReference type="Pfam" id="PF04321">
    <property type="entry name" value="RmlD_sub_bind"/>
    <property type="match status" value="1"/>
</dbReference>
<gene>
    <name evidence="2" type="ordered locus">Cmaq_1426</name>
</gene>
<dbReference type="InterPro" id="IPR005913">
    <property type="entry name" value="dTDP_dehydrorham_reduct"/>
</dbReference>
<accession>A8M932</accession>
<evidence type="ECO:0000259" key="1">
    <source>
        <dbReference type="Pfam" id="PF04321"/>
    </source>
</evidence>
<dbReference type="PANTHER" id="PTHR10491">
    <property type="entry name" value="DTDP-4-DEHYDRORHAMNOSE REDUCTASE"/>
    <property type="match status" value="1"/>
</dbReference>
<dbReference type="OrthoDB" id="4907at2157"/>
<dbReference type="SUPFAM" id="SSF51735">
    <property type="entry name" value="NAD(P)-binding Rossmann-fold domains"/>
    <property type="match status" value="1"/>
</dbReference>
<dbReference type="RefSeq" id="WP_012186470.1">
    <property type="nucleotide sequence ID" value="NC_009954.1"/>
</dbReference>
<reference evidence="2 3" key="1">
    <citation type="submission" date="2007-10" db="EMBL/GenBank/DDBJ databases">
        <title>Complete sequence of Caldivirga maquilingensis IC-167.</title>
        <authorList>
            <consortium name="US DOE Joint Genome Institute"/>
            <person name="Copeland A."/>
            <person name="Lucas S."/>
            <person name="Lapidus A."/>
            <person name="Barry K."/>
            <person name="Glavina del Rio T."/>
            <person name="Dalin E."/>
            <person name="Tice H."/>
            <person name="Pitluck S."/>
            <person name="Saunders E."/>
            <person name="Brettin T."/>
            <person name="Bruce D."/>
            <person name="Detter J.C."/>
            <person name="Han C."/>
            <person name="Schmutz J."/>
            <person name="Larimer F."/>
            <person name="Land M."/>
            <person name="Hauser L."/>
            <person name="Kyrpides N."/>
            <person name="Ivanova N."/>
            <person name="Biddle J.F."/>
            <person name="Zhang Z."/>
            <person name="Fitz-Gibbon S.T."/>
            <person name="Lowe T.M."/>
            <person name="Saltikov C."/>
            <person name="House C.H."/>
            <person name="Richardson P."/>
        </authorList>
    </citation>
    <scope>NUCLEOTIDE SEQUENCE [LARGE SCALE GENOMIC DNA]</scope>
    <source>
        <strain evidence="3">ATCC 700844 / DSM 13496 / JCM 10307 / IC-167</strain>
    </source>
</reference>
<dbReference type="EMBL" id="CP000852">
    <property type="protein sequence ID" value="ABW02251.1"/>
    <property type="molecule type" value="Genomic_DNA"/>
</dbReference>
<name>A8M932_CALMQ</name>
<organism evidence="2 3">
    <name type="scientific">Caldivirga maquilingensis (strain ATCC 700844 / DSM 13496 / JCM 10307 / IC-167)</name>
    <dbReference type="NCBI Taxonomy" id="397948"/>
    <lineage>
        <taxon>Archaea</taxon>
        <taxon>Thermoproteota</taxon>
        <taxon>Thermoprotei</taxon>
        <taxon>Thermoproteales</taxon>
        <taxon>Thermoproteaceae</taxon>
        <taxon>Caldivirga</taxon>
    </lineage>
</organism>
<dbReference type="Proteomes" id="UP000001137">
    <property type="component" value="Chromosome"/>
</dbReference>
<dbReference type="Gene3D" id="3.90.25.10">
    <property type="entry name" value="UDP-galactose 4-epimerase, domain 1"/>
    <property type="match status" value="1"/>
</dbReference>
<proteinExistence type="predicted"/>
<dbReference type="InterPro" id="IPR036291">
    <property type="entry name" value="NAD(P)-bd_dom_sf"/>
</dbReference>
<evidence type="ECO:0000313" key="2">
    <source>
        <dbReference type="EMBL" id="ABW02251.1"/>
    </source>
</evidence>